<keyword evidence="2" id="KW-1185">Reference proteome</keyword>
<evidence type="ECO:0000313" key="2">
    <source>
        <dbReference type="Proteomes" id="UP001150581"/>
    </source>
</evidence>
<dbReference type="EMBL" id="JANBPG010000013">
    <property type="protein sequence ID" value="KAJ1901839.1"/>
    <property type="molecule type" value="Genomic_DNA"/>
</dbReference>
<evidence type="ECO:0000313" key="1">
    <source>
        <dbReference type="EMBL" id="KAJ1901839.1"/>
    </source>
</evidence>
<reference evidence="1" key="1">
    <citation type="submission" date="2022-07" db="EMBL/GenBank/DDBJ databases">
        <title>Phylogenomic reconstructions and comparative analyses of Kickxellomycotina fungi.</title>
        <authorList>
            <person name="Reynolds N.K."/>
            <person name="Stajich J.E."/>
            <person name="Barry K."/>
            <person name="Grigoriev I.V."/>
            <person name="Crous P."/>
            <person name="Smith M.E."/>
        </authorList>
    </citation>
    <scope>NUCLEOTIDE SEQUENCE</scope>
    <source>
        <strain evidence="1">Benny 63K</strain>
    </source>
</reference>
<proteinExistence type="predicted"/>
<protein>
    <submittedName>
        <fullName evidence="1">Uncharacterized protein</fullName>
    </submittedName>
</protein>
<sequence length="874" mass="85187">MQTVKISTLLLIAGATVSAEVFFNVPIGLDRNAVKAAFLEHGIKGFDPAARPNSSGLITANGSPRPAHEDYDKEDEKPEGQKLSNEGSSAGSQGSSQGKPVAVPLTPAHGSKDNFQPAAKDAVKSNPVPQASVIVNNAPAHGHGILTSTLVVFSTATHSQQSITTPASIASTKGAIVERSPFAEKARAMTALDSMSPAASVSPTVGVASAATPNSMVADSNIQVPDAAGGSADAAVVGGPASTNNAKSPETNPNMSDSEDELIEEVVEEFSNAAAVAPAAANTIAPTAASPAAPAPTPPAAPVVAPTIAPAAIPIGAPAAAPVTVANTVALAAPVFVANTVAPAAVVPVVPVAPAAVAPAAVAPLLASAPVAPLLASAPVAPLLASAPVAPVGAVSSSFVSPIAPIMAAPIILADPVAPVMAGPIIHVNQVAPVATAPIPHLAPVVPVVPTVAATIMHAAPVIPVMAGATNAAAITAVPTASSDSKAAHVTGVATSVSKASLVTVVASPLAISVTLPATKIASITAANTAATTAAAADPLVANVESAANVVADAGLLMQIKASSAHTTATAAAGAAAAVAPAAAPGIINGTDMALVPSHSATVGSTSVSHAATAIAAPLIGSAKSIELADIVESTEASALQETQVSVESFLAFITVMAKPTATIGLSNSLTSGNGSIIPTTLATDEQSEAELAVPKSEITKLSGGGVKLKPLMFANLASATVFKPDDLDKFTFPAVNPLVNMNGMTANINEKHPVSVSGGARVDSGSSNIAGSISSANAPHSGFQGSMPGGKPSEPHSTEKAAVKSISSKTQAAPTEVQKPGSARDGSGAPKSKSLSIVEDDKDSSAAGALVQPGFVVGLAAVAVAAVAGGSLF</sequence>
<dbReference type="Proteomes" id="UP001150581">
    <property type="component" value="Unassembled WGS sequence"/>
</dbReference>
<comment type="caution">
    <text evidence="1">The sequence shown here is derived from an EMBL/GenBank/DDBJ whole genome shotgun (WGS) entry which is preliminary data.</text>
</comment>
<organism evidence="1 2">
    <name type="scientific">Kickxella alabastrina</name>
    <dbReference type="NCBI Taxonomy" id="61397"/>
    <lineage>
        <taxon>Eukaryota</taxon>
        <taxon>Fungi</taxon>
        <taxon>Fungi incertae sedis</taxon>
        <taxon>Zoopagomycota</taxon>
        <taxon>Kickxellomycotina</taxon>
        <taxon>Kickxellomycetes</taxon>
        <taxon>Kickxellales</taxon>
        <taxon>Kickxellaceae</taxon>
        <taxon>Kickxella</taxon>
    </lineage>
</organism>
<accession>A0ACC1IVZ6</accession>
<gene>
    <name evidence="1" type="ORF">LPJ66_000450</name>
</gene>
<name>A0ACC1IVZ6_9FUNG</name>